<accession>A0AAY5E8A7</accession>
<feature type="domain" description="DUF4939" evidence="1">
    <location>
        <begin position="19"/>
        <end position="103"/>
    </location>
</feature>
<reference evidence="2" key="3">
    <citation type="submission" date="2025-09" db="UniProtKB">
        <authorList>
            <consortium name="Ensembl"/>
        </authorList>
    </citation>
    <scope>IDENTIFICATION</scope>
</reference>
<dbReference type="Ensembl" id="ENSEEET00000056325.1">
    <property type="protein sequence ID" value="ENSEEEP00000053106.1"/>
    <property type="gene ID" value="ENSEEEG00000028378.1"/>
</dbReference>
<proteinExistence type="predicted"/>
<keyword evidence="3" id="KW-1185">Reference proteome</keyword>
<protein>
    <recommendedName>
        <fullName evidence="1">DUF4939 domain-containing protein</fullName>
    </recommendedName>
</protein>
<dbReference type="GeneTree" id="ENSGT00970000196767"/>
<dbReference type="Pfam" id="PF16297">
    <property type="entry name" value="DUF4939"/>
    <property type="match status" value="1"/>
</dbReference>
<reference evidence="2 3" key="1">
    <citation type="submission" date="2020-05" db="EMBL/GenBank/DDBJ databases">
        <title>Electrophorus electricus (electric eel) genome, fEleEle1, primary haplotype.</title>
        <authorList>
            <person name="Myers G."/>
            <person name="Meyer A."/>
            <person name="Fedrigo O."/>
            <person name="Formenti G."/>
            <person name="Rhie A."/>
            <person name="Tracey A."/>
            <person name="Sims Y."/>
            <person name="Jarvis E.D."/>
        </authorList>
    </citation>
    <scope>NUCLEOTIDE SEQUENCE [LARGE SCALE GENOMIC DNA]</scope>
</reference>
<evidence type="ECO:0000259" key="1">
    <source>
        <dbReference type="Pfam" id="PF16297"/>
    </source>
</evidence>
<evidence type="ECO:0000313" key="3">
    <source>
        <dbReference type="Proteomes" id="UP000314983"/>
    </source>
</evidence>
<sequence length="117" mass="13000">ASLRVNLLKAPSHTPPPVSEGVRCLITTPETYGGDPESCEVFVVNCELFFGYRPRLPDYAKVSFVISRLTGKARTWGTALVTNSSPLMNDYHTFVQELKAVFYHPCQGDSVDRLCFA</sequence>
<dbReference type="InterPro" id="IPR032549">
    <property type="entry name" value="DUF4939"/>
</dbReference>
<evidence type="ECO:0000313" key="2">
    <source>
        <dbReference type="Ensembl" id="ENSEEEP00000053106.1"/>
    </source>
</evidence>
<organism evidence="2 3">
    <name type="scientific">Electrophorus electricus</name>
    <name type="common">Electric eel</name>
    <name type="synonym">Gymnotus electricus</name>
    <dbReference type="NCBI Taxonomy" id="8005"/>
    <lineage>
        <taxon>Eukaryota</taxon>
        <taxon>Metazoa</taxon>
        <taxon>Chordata</taxon>
        <taxon>Craniata</taxon>
        <taxon>Vertebrata</taxon>
        <taxon>Euteleostomi</taxon>
        <taxon>Actinopterygii</taxon>
        <taxon>Neopterygii</taxon>
        <taxon>Teleostei</taxon>
        <taxon>Ostariophysi</taxon>
        <taxon>Gymnotiformes</taxon>
        <taxon>Gymnotoidei</taxon>
        <taxon>Gymnotidae</taxon>
        <taxon>Electrophorus</taxon>
    </lineage>
</organism>
<name>A0AAY5E8A7_ELEEL</name>
<reference evidence="2" key="2">
    <citation type="submission" date="2025-08" db="UniProtKB">
        <authorList>
            <consortium name="Ensembl"/>
        </authorList>
    </citation>
    <scope>IDENTIFICATION</scope>
</reference>
<dbReference type="AlphaFoldDB" id="A0AAY5E8A7"/>
<dbReference type="Proteomes" id="UP000314983">
    <property type="component" value="Chromosome 8"/>
</dbReference>